<accession>A0A4Z2IF13</accession>
<reference evidence="1 2" key="1">
    <citation type="submission" date="2019-03" db="EMBL/GenBank/DDBJ databases">
        <title>First draft genome of Liparis tanakae, snailfish: a comprehensive survey of snailfish specific genes.</title>
        <authorList>
            <person name="Kim W."/>
            <person name="Song I."/>
            <person name="Jeong J.-H."/>
            <person name="Kim D."/>
            <person name="Kim S."/>
            <person name="Ryu S."/>
            <person name="Song J.Y."/>
            <person name="Lee S.K."/>
        </authorList>
    </citation>
    <scope>NUCLEOTIDE SEQUENCE [LARGE SCALE GENOMIC DNA]</scope>
    <source>
        <tissue evidence="1">Muscle</tissue>
    </source>
</reference>
<organism evidence="1 2">
    <name type="scientific">Liparis tanakae</name>
    <name type="common">Tanaka's snailfish</name>
    <dbReference type="NCBI Taxonomy" id="230148"/>
    <lineage>
        <taxon>Eukaryota</taxon>
        <taxon>Metazoa</taxon>
        <taxon>Chordata</taxon>
        <taxon>Craniata</taxon>
        <taxon>Vertebrata</taxon>
        <taxon>Euteleostomi</taxon>
        <taxon>Actinopterygii</taxon>
        <taxon>Neopterygii</taxon>
        <taxon>Teleostei</taxon>
        <taxon>Neoteleostei</taxon>
        <taxon>Acanthomorphata</taxon>
        <taxon>Eupercaria</taxon>
        <taxon>Perciformes</taxon>
        <taxon>Cottioidei</taxon>
        <taxon>Cottales</taxon>
        <taxon>Liparidae</taxon>
        <taxon>Liparis</taxon>
    </lineage>
</organism>
<dbReference type="AlphaFoldDB" id="A0A4Z2IF13"/>
<evidence type="ECO:0000313" key="2">
    <source>
        <dbReference type="Proteomes" id="UP000314294"/>
    </source>
</evidence>
<gene>
    <name evidence="1" type="ORF">EYF80_014036</name>
</gene>
<comment type="caution">
    <text evidence="1">The sequence shown here is derived from an EMBL/GenBank/DDBJ whole genome shotgun (WGS) entry which is preliminary data.</text>
</comment>
<dbReference type="Proteomes" id="UP000314294">
    <property type="component" value="Unassembled WGS sequence"/>
</dbReference>
<protein>
    <submittedName>
        <fullName evidence="1">Uncharacterized protein</fullName>
    </submittedName>
</protein>
<proteinExistence type="predicted"/>
<name>A0A4Z2IF13_9TELE</name>
<keyword evidence="2" id="KW-1185">Reference proteome</keyword>
<sequence length="83" mass="9262">MKQERKELFFYREQSLRGTFKPRVKGESTCLCSGLEVQTGIHFLLLKSLRTRVSGHSPLRGLASGLSCDSALFSPTIDQQGCK</sequence>
<evidence type="ECO:0000313" key="1">
    <source>
        <dbReference type="EMBL" id="TNN75673.1"/>
    </source>
</evidence>
<dbReference type="EMBL" id="SRLO01000100">
    <property type="protein sequence ID" value="TNN75673.1"/>
    <property type="molecule type" value="Genomic_DNA"/>
</dbReference>